<dbReference type="Proteomes" id="UP001589609">
    <property type="component" value="Unassembled WGS sequence"/>
</dbReference>
<accession>A0ABV5WIW3</accession>
<organism evidence="2 3">
    <name type="scientific">Ectobacillus funiculus</name>
    <dbReference type="NCBI Taxonomy" id="137993"/>
    <lineage>
        <taxon>Bacteria</taxon>
        <taxon>Bacillati</taxon>
        <taxon>Bacillota</taxon>
        <taxon>Bacilli</taxon>
        <taxon>Bacillales</taxon>
        <taxon>Bacillaceae</taxon>
        <taxon>Ectobacillus</taxon>
    </lineage>
</organism>
<comment type="caution">
    <text evidence="2">The sequence shown here is derived from an EMBL/GenBank/DDBJ whole genome shotgun (WGS) entry which is preliminary data.</text>
</comment>
<dbReference type="InterPro" id="IPR015077">
    <property type="entry name" value="DUF1858"/>
</dbReference>
<protein>
    <submittedName>
        <fullName evidence="2">DUF1858 domain-containing protein</fullName>
    </submittedName>
</protein>
<dbReference type="Pfam" id="PF08984">
    <property type="entry name" value="DUF1858"/>
    <property type="match status" value="1"/>
</dbReference>
<feature type="domain" description="DUF1858" evidence="1">
    <location>
        <begin position="5"/>
        <end position="61"/>
    </location>
</feature>
<dbReference type="Gene3D" id="1.10.3910.10">
    <property type="entry name" value="SP0561-like"/>
    <property type="match status" value="1"/>
</dbReference>
<keyword evidence="3" id="KW-1185">Reference proteome</keyword>
<dbReference type="InterPro" id="IPR038062">
    <property type="entry name" value="ScdA-like_N_sf"/>
</dbReference>
<gene>
    <name evidence="2" type="ORF">ACFFMS_19815</name>
</gene>
<name>A0ABV5WIW3_9BACI</name>
<dbReference type="RefSeq" id="WP_379950871.1">
    <property type="nucleotide sequence ID" value="NZ_JBHMAF010000155.1"/>
</dbReference>
<dbReference type="EMBL" id="JBHMAF010000155">
    <property type="protein sequence ID" value="MFB9760564.1"/>
    <property type="molecule type" value="Genomic_DNA"/>
</dbReference>
<evidence type="ECO:0000313" key="2">
    <source>
        <dbReference type="EMBL" id="MFB9760564.1"/>
    </source>
</evidence>
<sequence length="75" mass="8475">MGKMIDFNQTVYDLTTQYPEVIPILKALGFEHITKPSMLQTTGRIMTIPNGCRMKGIPFNTVKEALKNNGFNINE</sequence>
<proteinExistence type="predicted"/>
<dbReference type="SUPFAM" id="SSF140683">
    <property type="entry name" value="SP0561-like"/>
    <property type="match status" value="1"/>
</dbReference>
<reference evidence="2 3" key="1">
    <citation type="submission" date="2024-09" db="EMBL/GenBank/DDBJ databases">
        <authorList>
            <person name="Sun Q."/>
            <person name="Mori K."/>
        </authorList>
    </citation>
    <scope>NUCLEOTIDE SEQUENCE [LARGE SCALE GENOMIC DNA]</scope>
    <source>
        <strain evidence="2 3">JCM 11201</strain>
    </source>
</reference>
<evidence type="ECO:0000259" key="1">
    <source>
        <dbReference type="Pfam" id="PF08984"/>
    </source>
</evidence>
<evidence type="ECO:0000313" key="3">
    <source>
        <dbReference type="Proteomes" id="UP001589609"/>
    </source>
</evidence>